<feature type="compositionally biased region" description="Low complexity" evidence="1">
    <location>
        <begin position="18"/>
        <end position="33"/>
    </location>
</feature>
<feature type="region of interest" description="Disordered" evidence="1">
    <location>
        <begin position="1"/>
        <end position="39"/>
    </location>
</feature>
<evidence type="ECO:0000313" key="3">
    <source>
        <dbReference type="EMBL" id="KAG9696635.1"/>
    </source>
</evidence>
<dbReference type="InterPro" id="IPR029058">
    <property type="entry name" value="AB_hydrolase_fold"/>
</dbReference>
<dbReference type="SUPFAM" id="SSF53474">
    <property type="entry name" value="alpha/beta-Hydrolases"/>
    <property type="match status" value="1"/>
</dbReference>
<dbReference type="OrthoDB" id="408373at2759"/>
<evidence type="ECO:0000313" key="4">
    <source>
        <dbReference type="Proteomes" id="UP000779574"/>
    </source>
</evidence>
<dbReference type="Proteomes" id="UP000779574">
    <property type="component" value="Unassembled WGS sequence"/>
</dbReference>
<dbReference type="PANTHER" id="PTHR43194:SF2">
    <property type="entry name" value="PEROXISOMAL MEMBRANE PROTEIN LPX1"/>
    <property type="match status" value="1"/>
</dbReference>
<name>A0A9P8ERR3_AURME</name>
<dbReference type="InterPro" id="IPR050228">
    <property type="entry name" value="Carboxylesterase_BioH"/>
</dbReference>
<organism evidence="3 4">
    <name type="scientific">Aureobasidium melanogenum</name>
    <name type="common">Aureobasidium pullulans var. melanogenum</name>
    <dbReference type="NCBI Taxonomy" id="46634"/>
    <lineage>
        <taxon>Eukaryota</taxon>
        <taxon>Fungi</taxon>
        <taxon>Dikarya</taxon>
        <taxon>Ascomycota</taxon>
        <taxon>Pezizomycotina</taxon>
        <taxon>Dothideomycetes</taxon>
        <taxon>Dothideomycetidae</taxon>
        <taxon>Dothideales</taxon>
        <taxon>Saccotheciaceae</taxon>
        <taxon>Aureobasidium</taxon>
    </lineage>
</organism>
<evidence type="ECO:0000259" key="2">
    <source>
        <dbReference type="Pfam" id="PF12697"/>
    </source>
</evidence>
<dbReference type="InterPro" id="IPR000073">
    <property type="entry name" value="AB_hydrolase_1"/>
</dbReference>
<reference evidence="3" key="2">
    <citation type="submission" date="2021-08" db="EMBL/GenBank/DDBJ databases">
        <authorList>
            <person name="Gostincar C."/>
            <person name="Sun X."/>
            <person name="Song Z."/>
            <person name="Gunde-Cimerman N."/>
        </authorList>
    </citation>
    <scope>NUCLEOTIDE SEQUENCE</scope>
    <source>
        <strain evidence="3">EXF-9911</strain>
    </source>
</reference>
<gene>
    <name evidence="3" type="ORF">KCU76_g3605</name>
</gene>
<sequence length="343" mass="36614">MSTTTDTPEIIIPRPGTEISSPISSIPGPSEESFASTFGNPLPGAQFHSTEYGKIAYYTYAPLASTSTSSSGSTVSSVPASPSGQKVLFLHGVQTPALGLHPLAKSLHAKFPQAEFVLVDLWGHGLSSTPLLPHTPSLFHSLISALLEHLHWEECHLVGYSFGGATAISYIASALNSRACNTKIKSVTLVAPAGLWKSPDLEREKLYSTDFGVAKAHVLDLLEGGPLIVPSDWGSRVAKGEIVAEKVREWQMQHHAAHTASVVAIVRDGGVFGLEEEYSKAAKLGIPILAVLGENDVVVFEKDLQAVGVENVVVVKGTGHAVVRQKVDEVVEEIGKFWNELQV</sequence>
<protein>
    <submittedName>
        <fullName evidence="3">Alpha/beta-hydrolase</fullName>
    </submittedName>
</protein>
<dbReference type="AlphaFoldDB" id="A0A9P8ERR3"/>
<dbReference type="Gene3D" id="3.40.50.1820">
    <property type="entry name" value="alpha/beta hydrolase"/>
    <property type="match status" value="1"/>
</dbReference>
<dbReference type="EMBL" id="JAHFXF010000097">
    <property type="protein sequence ID" value="KAG9696635.1"/>
    <property type="molecule type" value="Genomic_DNA"/>
</dbReference>
<feature type="non-terminal residue" evidence="3">
    <location>
        <position position="343"/>
    </location>
</feature>
<accession>A0A9P8ERR3</accession>
<proteinExistence type="predicted"/>
<reference evidence="3" key="1">
    <citation type="journal article" date="2021" name="J Fungi (Basel)">
        <title>Virulence traits and population genomics of the black yeast Aureobasidium melanogenum.</title>
        <authorList>
            <person name="Cernosa A."/>
            <person name="Sun X."/>
            <person name="Gostincar C."/>
            <person name="Fang C."/>
            <person name="Gunde-Cimerman N."/>
            <person name="Song Z."/>
        </authorList>
    </citation>
    <scope>NUCLEOTIDE SEQUENCE</scope>
    <source>
        <strain evidence="3">EXF-9911</strain>
    </source>
</reference>
<evidence type="ECO:0000256" key="1">
    <source>
        <dbReference type="SAM" id="MobiDB-lite"/>
    </source>
</evidence>
<feature type="domain" description="AB hydrolase-1" evidence="2">
    <location>
        <begin position="87"/>
        <end position="332"/>
    </location>
</feature>
<dbReference type="PANTHER" id="PTHR43194">
    <property type="entry name" value="HYDROLASE ALPHA/BETA FOLD FAMILY"/>
    <property type="match status" value="1"/>
</dbReference>
<dbReference type="Pfam" id="PF12697">
    <property type="entry name" value="Abhydrolase_6"/>
    <property type="match status" value="1"/>
</dbReference>
<comment type="caution">
    <text evidence="3">The sequence shown here is derived from an EMBL/GenBank/DDBJ whole genome shotgun (WGS) entry which is preliminary data.</text>
</comment>